<name>A0AAT9GAJ5_9RICK</name>
<evidence type="ECO:0000313" key="3">
    <source>
        <dbReference type="EMBL" id="BFD46787.1"/>
    </source>
</evidence>
<dbReference type="EMBL" id="AP029170">
    <property type="protein sequence ID" value="BFD46787.1"/>
    <property type="molecule type" value="Genomic_DNA"/>
</dbReference>
<reference evidence="3" key="1">
    <citation type="submission" date="2024-01" db="EMBL/GenBank/DDBJ databases">
        <title>Sequencing the genomes of a sandfly, Sergentomyia squamirostris, and its two endosymbionts.</title>
        <authorList>
            <person name="Itokawa K."/>
            <person name="Sanjoba C."/>
        </authorList>
    </citation>
    <scope>NUCLEOTIDE SEQUENCE</scope>
    <source>
        <strain evidence="3">RiSSQ</strain>
    </source>
</reference>
<dbReference type="PANTHER" id="PTHR34611">
    <property type="match status" value="1"/>
</dbReference>
<protein>
    <submittedName>
        <fullName evidence="3">Rpn family recombination-promoting nuclease/putative transposase</fullName>
    </submittedName>
</protein>
<dbReference type="Pfam" id="PF04754">
    <property type="entry name" value="Transposase_31"/>
    <property type="match status" value="1"/>
</dbReference>
<dbReference type="InterPro" id="IPR006842">
    <property type="entry name" value="Transposase_31"/>
</dbReference>
<comment type="similarity">
    <text evidence="1">Belongs to the Rpn/YhgA-like nuclease family.</text>
</comment>
<organism evidence="3">
    <name type="scientific">Candidatus Tisiphia endosymbiont of Sergentomyia squamirostris</name>
    <dbReference type="NCBI Taxonomy" id="3113639"/>
    <lineage>
        <taxon>Bacteria</taxon>
        <taxon>Pseudomonadati</taxon>
        <taxon>Pseudomonadota</taxon>
        <taxon>Alphaproteobacteria</taxon>
        <taxon>Rickettsiales</taxon>
        <taxon>Rickettsiaceae</taxon>
        <taxon>Rickettsieae</taxon>
        <taxon>Candidatus Tisiphia</taxon>
    </lineage>
</organism>
<proteinExistence type="inferred from homology"/>
<dbReference type="GO" id="GO:1990238">
    <property type="term" value="F:double-stranded DNA endonuclease activity"/>
    <property type="evidence" value="ECO:0007669"/>
    <property type="project" value="TreeGrafter"/>
</dbReference>
<feature type="domain" description="Transposase (putative) YhgA-like" evidence="2">
    <location>
        <begin position="7"/>
        <end position="202"/>
    </location>
</feature>
<evidence type="ECO:0000259" key="2">
    <source>
        <dbReference type="Pfam" id="PF04754"/>
    </source>
</evidence>
<accession>A0AAT9GAJ5</accession>
<sequence>MTTKRSKHDQIFRKAMENPLVAHEFLNAHLPKHIKALIDFPSLKFENTSFVELNLRDSISDVLFSAKFDGKDGYLFLLVEHQSSADHFMTFRLLRYMLNICDRYLTLNPKAKSLPLIYPVIFFNGAGDYNAPRNLWELFEDNLLAKEIWTNDYQIVNVNDIPDEQLKQRVWSGIFEFFAKHIRERDLLRRWQEIAYMLPELVKVSIGYNYIELLLCYTLTRINKEDKLELEKLLTSKLNQETGTRLMGSLAQHWEQIGEARGEARGEAKLIRMLMRKGSSVKEIATMTDLPISKINELLKIDIQGESPK</sequence>
<gene>
    <name evidence="3" type="ORF">DMENIID0002_14330</name>
</gene>
<dbReference type="InterPro" id="IPR051699">
    <property type="entry name" value="Rpn/YhgA-like_nuclease"/>
</dbReference>
<dbReference type="NCBIfam" id="TIGR01784">
    <property type="entry name" value="T_den_put_tspse"/>
    <property type="match status" value="1"/>
</dbReference>
<dbReference type="PANTHER" id="PTHR34611:SF2">
    <property type="entry name" value="INACTIVE RECOMBINATION-PROMOTING NUCLEASE-LIKE PROTEIN RPNE-RELATED"/>
    <property type="match status" value="1"/>
</dbReference>
<dbReference type="InterPro" id="IPR010106">
    <property type="entry name" value="RpnA"/>
</dbReference>
<dbReference type="AlphaFoldDB" id="A0AAT9GAJ5"/>
<evidence type="ECO:0000256" key="1">
    <source>
        <dbReference type="ARBA" id="ARBA00009787"/>
    </source>
</evidence>
<dbReference type="GO" id="GO:0006310">
    <property type="term" value="P:DNA recombination"/>
    <property type="evidence" value="ECO:0007669"/>
    <property type="project" value="TreeGrafter"/>
</dbReference>